<keyword evidence="4" id="KW-1185">Reference proteome</keyword>
<name>A0ABU9TAN1_9HYPH</name>
<feature type="domain" description="DUF112" evidence="2">
    <location>
        <begin position="18"/>
        <end position="438"/>
    </location>
</feature>
<evidence type="ECO:0000256" key="1">
    <source>
        <dbReference type="SAM" id="Phobius"/>
    </source>
</evidence>
<feature type="transmembrane region" description="Helical" evidence="1">
    <location>
        <begin position="20"/>
        <end position="46"/>
    </location>
</feature>
<accession>A0ABU9TAN1</accession>
<dbReference type="PANTHER" id="PTHR35342">
    <property type="entry name" value="TRICARBOXYLIC TRANSPORT PROTEIN"/>
    <property type="match status" value="1"/>
</dbReference>
<dbReference type="InterPro" id="IPR002823">
    <property type="entry name" value="DUF112_TM"/>
</dbReference>
<feature type="transmembrane region" description="Helical" evidence="1">
    <location>
        <begin position="103"/>
        <end position="128"/>
    </location>
</feature>
<evidence type="ECO:0000259" key="2">
    <source>
        <dbReference type="Pfam" id="PF01970"/>
    </source>
</evidence>
<gene>
    <name evidence="3" type="ORF">WNY59_16445</name>
</gene>
<feature type="transmembrane region" description="Helical" evidence="1">
    <location>
        <begin position="196"/>
        <end position="217"/>
    </location>
</feature>
<feature type="transmembrane region" description="Helical" evidence="1">
    <location>
        <begin position="354"/>
        <end position="377"/>
    </location>
</feature>
<dbReference type="Proteomes" id="UP001477870">
    <property type="component" value="Unassembled WGS sequence"/>
</dbReference>
<evidence type="ECO:0000313" key="4">
    <source>
        <dbReference type="Proteomes" id="UP001477870"/>
    </source>
</evidence>
<comment type="caution">
    <text evidence="3">The sequence shown here is derived from an EMBL/GenBank/DDBJ whole genome shotgun (WGS) entry which is preliminary data.</text>
</comment>
<evidence type="ECO:0000313" key="3">
    <source>
        <dbReference type="EMBL" id="MEM5503179.1"/>
    </source>
</evidence>
<dbReference type="Pfam" id="PF01970">
    <property type="entry name" value="TctA"/>
    <property type="match status" value="1"/>
</dbReference>
<proteinExistence type="predicted"/>
<feature type="transmembrane region" description="Helical" evidence="1">
    <location>
        <begin position="464"/>
        <end position="486"/>
    </location>
</feature>
<feature type="transmembrane region" description="Helical" evidence="1">
    <location>
        <begin position="258"/>
        <end position="279"/>
    </location>
</feature>
<protein>
    <submittedName>
        <fullName evidence="3">Tripartite tricarboxylate transporter permease</fullName>
    </submittedName>
</protein>
<dbReference type="PANTHER" id="PTHR35342:SF5">
    <property type="entry name" value="TRICARBOXYLIC TRANSPORT PROTEIN"/>
    <property type="match status" value="1"/>
</dbReference>
<dbReference type="RefSeq" id="WP_342849360.1">
    <property type="nucleotide sequence ID" value="NZ_JBBMQO010000013.1"/>
</dbReference>
<keyword evidence="1" id="KW-1133">Transmembrane helix</keyword>
<keyword evidence="1" id="KW-0472">Membrane</keyword>
<organism evidence="3 4">
    <name type="scientific">Ahrensia kielensis</name>
    <dbReference type="NCBI Taxonomy" id="76980"/>
    <lineage>
        <taxon>Bacteria</taxon>
        <taxon>Pseudomonadati</taxon>
        <taxon>Pseudomonadota</taxon>
        <taxon>Alphaproteobacteria</taxon>
        <taxon>Hyphomicrobiales</taxon>
        <taxon>Ahrensiaceae</taxon>
        <taxon>Ahrensia</taxon>
    </lineage>
</organism>
<feature type="transmembrane region" description="Helical" evidence="1">
    <location>
        <begin position="413"/>
        <end position="443"/>
    </location>
</feature>
<feature type="transmembrane region" description="Helical" evidence="1">
    <location>
        <begin position="389"/>
        <end position="407"/>
    </location>
</feature>
<keyword evidence="1" id="KW-0812">Transmembrane</keyword>
<sequence>MNVYVDSILLLSDLRVVLAIAAGTILGLVMGALPGLTAAMTIALLIPLTFGMPPIVGIGMLLGGFCGAVAGGAIPAILLGIPGTPSSVATTLDGFPMARRGGAGRALGIAISSSFVGGMIGAILLFLVAPPIAKFALKFGPAEFFSLGVFGLVIIASVSGGSVLKGLFAGLLGLFLATVGSDPITGVLRFTGGQPALITGIALLPALIGLFAVGQVLQDLTSVRNENKDAGGANDIANAKPYWGVLWKAKRIVAGSSLIGTIVGAIPGAGGSIASFLAYDQAKRFSKTPEAFGTGHDEGLVASETANNAMAGGALIPVLTLGVPGEVATAVLMGGLTIQGVRPGPALFDQQATIAYGIFFAYFIANIFMFLIQLFGIKIFVRVLRVPPKFLTPSILMFCVIGVFGVNGNFFELWLMLGFGVLGFFLTRFGFGTAPVILGLILGSLVESNLRRGMLIFDGDWTQFLIRPISATLLLLSAVLLGLVLFQRRNDGEPAPNEAQ</sequence>
<reference evidence="3 4" key="1">
    <citation type="submission" date="2024-03" db="EMBL/GenBank/DDBJ databases">
        <title>Community enrichment and isolation of bacterial strains for fucoidan degradation.</title>
        <authorList>
            <person name="Sichert A."/>
        </authorList>
    </citation>
    <scope>NUCLEOTIDE SEQUENCE [LARGE SCALE GENOMIC DNA]</scope>
    <source>
        <strain evidence="3 4">AS62</strain>
    </source>
</reference>
<dbReference type="EMBL" id="JBBMQO010000013">
    <property type="protein sequence ID" value="MEM5503179.1"/>
    <property type="molecule type" value="Genomic_DNA"/>
</dbReference>
<feature type="transmembrane region" description="Helical" evidence="1">
    <location>
        <begin position="58"/>
        <end position="83"/>
    </location>
</feature>